<evidence type="ECO:0000256" key="4">
    <source>
        <dbReference type="ARBA" id="ARBA00023136"/>
    </source>
</evidence>
<dbReference type="EMBL" id="CDOD01000008">
    <property type="protein sequence ID" value="CEN33316.1"/>
    <property type="molecule type" value="Genomic_DNA"/>
</dbReference>
<keyword evidence="10" id="KW-1185">Reference proteome</keyword>
<evidence type="ECO:0000259" key="8">
    <source>
        <dbReference type="Pfam" id="PF14322"/>
    </source>
</evidence>
<dbReference type="Gene3D" id="1.10.3780.10">
    <property type="entry name" value="SusD-like"/>
    <property type="match status" value="1"/>
</dbReference>
<feature type="domain" description="RagB/SusD" evidence="7">
    <location>
        <begin position="372"/>
        <end position="522"/>
    </location>
</feature>
<gene>
    <name evidence="9" type="ORF">CCYN2B_160010</name>
</gene>
<comment type="subcellular location">
    <subcellularLocation>
        <location evidence="1">Cell outer membrane</location>
    </subcellularLocation>
</comment>
<dbReference type="AlphaFoldDB" id="A0A0B7H183"/>
<dbReference type="RefSeq" id="WP_041990786.1">
    <property type="nucleotide sequence ID" value="NZ_CDOD01000008.1"/>
</dbReference>
<evidence type="ECO:0000256" key="1">
    <source>
        <dbReference type="ARBA" id="ARBA00004442"/>
    </source>
</evidence>
<feature type="signal peptide" evidence="6">
    <location>
        <begin position="1"/>
        <end position="23"/>
    </location>
</feature>
<sequence length="522" mass="57711">MKKFSTYKIFGLALALTLSGCMKDLDQDPSIDPDSINSSSVQTNPEYAKQALAKVYASLVLTGQQGPVGAADIQGLDEGTSQFTRLLFYMQELPTDNAIVAWSDPGVPDFHNMNWSSSNGIIEAMYYRLAQSVSFANAFIANNENSSNEEMKKYGVAEARFIRAYAYYHLMDLFGNVPVLTQVQDNLTGQNTRKEVFEFIESELKAIESELKPAKGNEYGRVDVVAAWALLSRLYLNAEVYTGTERYDDCITYSEKVINSGYALHNNYSHLFLADNDTNGAQNENIFTANFDGVNSQTWAGSTFLVHAAIGGKMKLTDFGVSGGAWAGIRTTKSLVEKFSGVGNPPTSWTDKRAMFFTDGQKYEIANVSDFKEGYAVMKFKNLTSAGKFGKDPGGQFVDTDVALIRLGEIYLNYAEAAVRKGTNQANALQYVNVLRTRSGANALSNLTIENVLDERSRELYWEGFRRTDLIRYGHFTSSTYVWPFKGGVANGTGVDAYRNLYPIPTNIILASKGVLKQNAGY</sequence>
<dbReference type="GO" id="GO:0009279">
    <property type="term" value="C:cell outer membrane"/>
    <property type="evidence" value="ECO:0007669"/>
    <property type="project" value="UniProtKB-SubCell"/>
</dbReference>
<dbReference type="STRING" id="28189.CCYN74_30054"/>
<dbReference type="Proteomes" id="UP000038055">
    <property type="component" value="Unassembled WGS sequence"/>
</dbReference>
<dbReference type="SUPFAM" id="SSF48452">
    <property type="entry name" value="TPR-like"/>
    <property type="match status" value="1"/>
</dbReference>
<dbReference type="Gene3D" id="1.25.40.390">
    <property type="match status" value="1"/>
</dbReference>
<feature type="chain" id="PRO_5002116985" evidence="6">
    <location>
        <begin position="24"/>
        <end position="522"/>
    </location>
</feature>
<dbReference type="InterPro" id="IPR012944">
    <property type="entry name" value="SusD_RagB_dom"/>
</dbReference>
<dbReference type="InterPro" id="IPR011990">
    <property type="entry name" value="TPR-like_helical_dom_sf"/>
</dbReference>
<dbReference type="PROSITE" id="PS51257">
    <property type="entry name" value="PROKAR_LIPOPROTEIN"/>
    <property type="match status" value="1"/>
</dbReference>
<keyword evidence="4" id="KW-0472">Membrane</keyword>
<protein>
    <submittedName>
        <fullName evidence="9">Starch-binding protein, SusD-like family</fullName>
    </submittedName>
</protein>
<dbReference type="Pfam" id="PF07980">
    <property type="entry name" value="SusD_RagB"/>
    <property type="match status" value="1"/>
</dbReference>
<dbReference type="eggNOG" id="COG3637">
    <property type="taxonomic scope" value="Bacteria"/>
</dbReference>
<reference evidence="10" key="1">
    <citation type="submission" date="2015-01" db="EMBL/GenBank/DDBJ databases">
        <authorList>
            <person name="MANFREDI Pablo"/>
        </authorList>
    </citation>
    <scope>NUCLEOTIDE SEQUENCE [LARGE SCALE GENOMIC DNA]</scope>
    <source>
        <strain evidence="10">Ccyn2B</strain>
    </source>
</reference>
<keyword evidence="5" id="KW-0998">Cell outer membrane</keyword>
<comment type="similarity">
    <text evidence="2">Belongs to the SusD family.</text>
</comment>
<evidence type="ECO:0000256" key="3">
    <source>
        <dbReference type="ARBA" id="ARBA00022729"/>
    </source>
</evidence>
<dbReference type="InterPro" id="IPR033985">
    <property type="entry name" value="SusD-like_N"/>
</dbReference>
<feature type="domain" description="SusD-like N-terminal" evidence="8">
    <location>
        <begin position="113"/>
        <end position="236"/>
    </location>
</feature>
<evidence type="ECO:0000256" key="2">
    <source>
        <dbReference type="ARBA" id="ARBA00006275"/>
    </source>
</evidence>
<name>A0A0B7H183_9FLAO</name>
<dbReference type="CDD" id="cd08977">
    <property type="entry name" value="SusD"/>
    <property type="match status" value="1"/>
</dbReference>
<evidence type="ECO:0000259" key="7">
    <source>
        <dbReference type="Pfam" id="PF07980"/>
    </source>
</evidence>
<dbReference type="Gene3D" id="1.25.40.10">
    <property type="entry name" value="Tetratricopeptide repeat domain"/>
    <property type="match status" value="1"/>
</dbReference>
<evidence type="ECO:0000313" key="9">
    <source>
        <dbReference type="EMBL" id="CEN33316.1"/>
    </source>
</evidence>
<proteinExistence type="inferred from homology"/>
<organism evidence="9 10">
    <name type="scientific">Capnocytophaga cynodegmi</name>
    <dbReference type="NCBI Taxonomy" id="28189"/>
    <lineage>
        <taxon>Bacteria</taxon>
        <taxon>Pseudomonadati</taxon>
        <taxon>Bacteroidota</taxon>
        <taxon>Flavobacteriia</taxon>
        <taxon>Flavobacteriales</taxon>
        <taxon>Flavobacteriaceae</taxon>
        <taxon>Capnocytophaga</taxon>
    </lineage>
</organism>
<evidence type="ECO:0000256" key="5">
    <source>
        <dbReference type="ARBA" id="ARBA00023237"/>
    </source>
</evidence>
<dbReference type="Pfam" id="PF14322">
    <property type="entry name" value="SusD-like_3"/>
    <property type="match status" value="1"/>
</dbReference>
<accession>A0A0B7H183</accession>
<evidence type="ECO:0000256" key="6">
    <source>
        <dbReference type="SAM" id="SignalP"/>
    </source>
</evidence>
<keyword evidence="3 6" id="KW-0732">Signal</keyword>
<evidence type="ECO:0000313" key="10">
    <source>
        <dbReference type="Proteomes" id="UP000038055"/>
    </source>
</evidence>